<gene>
    <name evidence="2" type="ORF">RRG08_060222</name>
</gene>
<evidence type="ECO:0000256" key="1">
    <source>
        <dbReference type="SAM" id="MobiDB-lite"/>
    </source>
</evidence>
<feature type="compositionally biased region" description="Basic and acidic residues" evidence="1">
    <location>
        <begin position="534"/>
        <end position="552"/>
    </location>
</feature>
<feature type="compositionally biased region" description="Basic and acidic residues" evidence="1">
    <location>
        <begin position="109"/>
        <end position="137"/>
    </location>
</feature>
<feature type="compositionally biased region" description="Basic residues" evidence="1">
    <location>
        <begin position="28"/>
        <end position="47"/>
    </location>
</feature>
<accession>A0AAE1DN58</accession>
<feature type="region of interest" description="Disordered" evidence="1">
    <location>
        <begin position="25"/>
        <end position="54"/>
    </location>
</feature>
<evidence type="ECO:0000313" key="3">
    <source>
        <dbReference type="Proteomes" id="UP001283361"/>
    </source>
</evidence>
<evidence type="ECO:0000313" key="2">
    <source>
        <dbReference type="EMBL" id="KAK3776507.1"/>
    </source>
</evidence>
<organism evidence="2 3">
    <name type="scientific">Elysia crispata</name>
    <name type="common">lettuce slug</name>
    <dbReference type="NCBI Taxonomy" id="231223"/>
    <lineage>
        <taxon>Eukaryota</taxon>
        <taxon>Metazoa</taxon>
        <taxon>Spiralia</taxon>
        <taxon>Lophotrochozoa</taxon>
        <taxon>Mollusca</taxon>
        <taxon>Gastropoda</taxon>
        <taxon>Heterobranchia</taxon>
        <taxon>Euthyneura</taxon>
        <taxon>Panpulmonata</taxon>
        <taxon>Sacoglossa</taxon>
        <taxon>Placobranchoidea</taxon>
        <taxon>Plakobranchidae</taxon>
        <taxon>Elysia</taxon>
    </lineage>
</organism>
<dbReference type="AlphaFoldDB" id="A0AAE1DN58"/>
<feature type="compositionally biased region" description="Basic and acidic residues" evidence="1">
    <location>
        <begin position="478"/>
        <end position="518"/>
    </location>
</feature>
<name>A0AAE1DN58_9GAST</name>
<protein>
    <submittedName>
        <fullName evidence="2">Uncharacterized protein</fullName>
    </submittedName>
</protein>
<feature type="compositionally biased region" description="Basic and acidic residues" evidence="1">
    <location>
        <begin position="438"/>
        <end position="455"/>
    </location>
</feature>
<feature type="region of interest" description="Disordered" evidence="1">
    <location>
        <begin position="261"/>
        <end position="285"/>
    </location>
</feature>
<comment type="caution">
    <text evidence="2">The sequence shown here is derived from an EMBL/GenBank/DDBJ whole genome shotgun (WGS) entry which is preliminary data.</text>
</comment>
<dbReference type="Proteomes" id="UP001283361">
    <property type="component" value="Unassembled WGS sequence"/>
</dbReference>
<reference evidence="2" key="1">
    <citation type="journal article" date="2023" name="G3 (Bethesda)">
        <title>A reference genome for the long-term kleptoplast-retaining sea slug Elysia crispata morphotype clarki.</title>
        <authorList>
            <person name="Eastman K.E."/>
            <person name="Pendleton A.L."/>
            <person name="Shaikh M.A."/>
            <person name="Suttiyut T."/>
            <person name="Ogas R."/>
            <person name="Tomko P."/>
            <person name="Gavelis G."/>
            <person name="Widhalm J.R."/>
            <person name="Wisecaver J.H."/>
        </authorList>
    </citation>
    <scope>NUCLEOTIDE SEQUENCE</scope>
    <source>
        <strain evidence="2">ECLA1</strain>
    </source>
</reference>
<proteinExistence type="predicted"/>
<feature type="region of interest" description="Disordered" evidence="1">
    <location>
        <begin position="306"/>
        <end position="327"/>
    </location>
</feature>
<feature type="compositionally biased region" description="Basic and acidic residues" evidence="1">
    <location>
        <begin position="275"/>
        <end position="285"/>
    </location>
</feature>
<feature type="region of interest" description="Disordered" evidence="1">
    <location>
        <begin position="109"/>
        <end position="214"/>
    </location>
</feature>
<feature type="compositionally biased region" description="Basic and acidic residues" evidence="1">
    <location>
        <begin position="568"/>
        <end position="577"/>
    </location>
</feature>
<keyword evidence="3" id="KW-1185">Reference proteome</keyword>
<dbReference type="EMBL" id="JAWDGP010003204">
    <property type="protein sequence ID" value="KAK3776507.1"/>
    <property type="molecule type" value="Genomic_DNA"/>
</dbReference>
<feature type="compositionally biased region" description="Basic and acidic residues" evidence="1">
    <location>
        <begin position="189"/>
        <end position="214"/>
    </location>
</feature>
<sequence length="754" mass="88380">MPPVRIRYHVPVSPAVSVIRYNDPLKDRNRKLPRQNRSHKHNHHRLRDSKSDFDYDYRPTPDDFEHMRKSVPDKYWGPYNPYIYKGRRDWEAEGDDKYYDFKYDSNRRHASEGDYRGEYEPEPPRQQERRYGGRYEVDMLPPPGYRRQDRGFESHRPPHRPDYDRGYQTHRAPNYPDYDRGYDSQRPPHRPDYDRGYFTHRPTHEPGYDGGYRYDRRPVAQSYDRGYDPHYGGRGRYDYHRRPEFVQSEIIFPKNTYRPLPYLGDPNRKPHEHRRRPDEPSTYRSYNYEHRYHPDEHRQYAHYPSPRTEEVDSFTSHFPYPEESPGRLALMKKSHRRHRNGYCEASPEKSSKYIPTMHYDELRCPHCQDKLQSYQNEVLAYPWTVQTFRPKLPISDAHASVITPSILTATVQDGIDNLNNTVVSANKTLATAPVNKTDNNKDKSNKNDIKNDSKNKNNNNNKDTKTAVTEPKNQAEVAKGDQTKPGKRGKENKTENKKNPKIPKADEPKAGKKQEQKTSKAPLSDAGNIPPLFRTDDDVIDGSKVRSRRGAENKPAANAGNRPSQKKPSLETVRESPDENDDTILNFDFNDYDDISPQDSVSNVRLPPLRAYSKGPNNTEHRRLSMARARAETEVTPYSYPSGRYFPRLEYIPPPPAQATPLPKRLGNIEPSRRLQGRYYDRQDGRIYDYDVNYAGRQIFSERRPLRRDIIDVTDEESESTFRPLSPCKTGRYPCSIWAAVMVIMWLVPSTLRD</sequence>
<feature type="compositionally biased region" description="Basic and acidic residues" evidence="1">
    <location>
        <begin position="146"/>
        <end position="167"/>
    </location>
</feature>
<feature type="region of interest" description="Disordered" evidence="1">
    <location>
        <begin position="432"/>
        <end position="623"/>
    </location>
</feature>